<evidence type="ECO:0000256" key="1">
    <source>
        <dbReference type="SAM" id="MobiDB-lite"/>
    </source>
</evidence>
<name>A0ABS1P9V4_9ACTN</name>
<sequence>MWTERVAGRGEDAEPFVAHHMDSDQGLLAVFDGSGGAGAAPVWQASDGESRTGAWVGARVARLATDVWFHDVAAEGEPATPETLREYLRFFLGYAPQRRSKISGTMRRQLPTTLAAVHYRLAVARDEPVLEVHPLWAGDSRAYVLRPHAGLQVLTRDHTRESDALELLRTDPPMTNLVCADREFEVDSQRLTYPLPCVMVTATDGFFGYVHTPADFEALLLRTMHRAGTVGEWADLIRREVQSYTADDASLAVVALGYRGFYDLRAEFAGRLEQLTDRYVRTRPRGLDRHSPAADEAAAGPAAPQGDPADLPARVRAWQDDTWHAYRAGYETHLPPALEERA</sequence>
<organism evidence="2 3">
    <name type="scientific">Streptomyces musisoli</name>
    <dbReference type="NCBI Taxonomy" id="2802280"/>
    <lineage>
        <taxon>Bacteria</taxon>
        <taxon>Bacillati</taxon>
        <taxon>Actinomycetota</taxon>
        <taxon>Actinomycetes</taxon>
        <taxon>Kitasatosporales</taxon>
        <taxon>Streptomycetaceae</taxon>
        <taxon>Streptomyces</taxon>
    </lineage>
</organism>
<accession>A0ABS1P9V4</accession>
<evidence type="ECO:0000313" key="2">
    <source>
        <dbReference type="EMBL" id="MBL1109157.1"/>
    </source>
</evidence>
<gene>
    <name evidence="2" type="ORF">JK361_31990</name>
</gene>
<protein>
    <submittedName>
        <fullName evidence="2">Protein phosphatase 2C domain-containing protein</fullName>
    </submittedName>
</protein>
<keyword evidence="3" id="KW-1185">Reference proteome</keyword>
<dbReference type="SUPFAM" id="SSF81606">
    <property type="entry name" value="PP2C-like"/>
    <property type="match status" value="1"/>
</dbReference>
<comment type="caution">
    <text evidence="2">The sequence shown here is derived from an EMBL/GenBank/DDBJ whole genome shotgun (WGS) entry which is preliminary data.</text>
</comment>
<reference evidence="2 3" key="1">
    <citation type="submission" date="2021-01" db="EMBL/GenBank/DDBJ databases">
        <title>WGS of actinomycetes isolated from Thailand.</title>
        <authorList>
            <person name="Thawai C."/>
        </authorList>
    </citation>
    <scope>NUCLEOTIDE SEQUENCE [LARGE SCALE GENOMIC DNA]</scope>
    <source>
        <strain evidence="2 3">CH5-8</strain>
    </source>
</reference>
<feature type="region of interest" description="Disordered" evidence="1">
    <location>
        <begin position="283"/>
        <end position="311"/>
    </location>
</feature>
<evidence type="ECO:0000313" key="3">
    <source>
        <dbReference type="Proteomes" id="UP000621386"/>
    </source>
</evidence>
<dbReference type="EMBL" id="JAERRH010000017">
    <property type="protein sequence ID" value="MBL1109157.1"/>
    <property type="molecule type" value="Genomic_DNA"/>
</dbReference>
<dbReference type="Proteomes" id="UP000621386">
    <property type="component" value="Unassembled WGS sequence"/>
</dbReference>
<feature type="compositionally biased region" description="Low complexity" evidence="1">
    <location>
        <begin position="294"/>
        <end position="311"/>
    </location>
</feature>
<dbReference type="InterPro" id="IPR036457">
    <property type="entry name" value="PPM-type-like_dom_sf"/>
</dbReference>
<feature type="compositionally biased region" description="Basic and acidic residues" evidence="1">
    <location>
        <begin position="283"/>
        <end position="293"/>
    </location>
</feature>
<dbReference type="Gene3D" id="3.60.40.10">
    <property type="entry name" value="PPM-type phosphatase domain"/>
    <property type="match status" value="1"/>
</dbReference>
<proteinExistence type="predicted"/>